<sequence>MEGMYGLPNIKCIDREGPFSYPFHGLNEGGGTVFFMNSGVIIKFYCTGRSREKYLYFSLWNLRVQENAVWVM</sequence>
<dbReference type="InParanoid" id="A0A3Q7EAY9"/>
<protein>
    <submittedName>
        <fullName evidence="1">Uncharacterized protein</fullName>
    </submittedName>
</protein>
<reference evidence="1" key="1">
    <citation type="journal article" date="2012" name="Nature">
        <title>The tomato genome sequence provides insights into fleshy fruit evolution.</title>
        <authorList>
            <consortium name="Tomato Genome Consortium"/>
        </authorList>
    </citation>
    <scope>NUCLEOTIDE SEQUENCE [LARGE SCALE GENOMIC DNA]</scope>
    <source>
        <strain evidence="1">cv. Heinz 1706</strain>
    </source>
</reference>
<accession>A0A3Q7EAY9</accession>
<dbReference type="Gramene" id="Solyc01g014397.1.1">
    <property type="protein sequence ID" value="Solyc01g014397.1.1"/>
    <property type="gene ID" value="Solyc01g014397.1"/>
</dbReference>
<keyword evidence="2" id="KW-1185">Reference proteome</keyword>
<proteinExistence type="predicted"/>
<name>A0A3Q7EAY9_SOLLC</name>
<dbReference type="AlphaFoldDB" id="A0A3Q7EAY9"/>
<dbReference type="Proteomes" id="UP000004994">
    <property type="component" value="Chromosome 1"/>
</dbReference>
<evidence type="ECO:0000313" key="2">
    <source>
        <dbReference type="Proteomes" id="UP000004994"/>
    </source>
</evidence>
<dbReference type="EnsemblPlants" id="Solyc01g014397.1.1">
    <property type="protein sequence ID" value="Solyc01g014397.1.1"/>
    <property type="gene ID" value="Solyc01g014397.1"/>
</dbReference>
<organism evidence="1">
    <name type="scientific">Solanum lycopersicum</name>
    <name type="common">Tomato</name>
    <name type="synonym">Lycopersicon esculentum</name>
    <dbReference type="NCBI Taxonomy" id="4081"/>
    <lineage>
        <taxon>Eukaryota</taxon>
        <taxon>Viridiplantae</taxon>
        <taxon>Streptophyta</taxon>
        <taxon>Embryophyta</taxon>
        <taxon>Tracheophyta</taxon>
        <taxon>Spermatophyta</taxon>
        <taxon>Magnoliopsida</taxon>
        <taxon>eudicotyledons</taxon>
        <taxon>Gunneridae</taxon>
        <taxon>Pentapetalae</taxon>
        <taxon>asterids</taxon>
        <taxon>lamiids</taxon>
        <taxon>Solanales</taxon>
        <taxon>Solanaceae</taxon>
        <taxon>Solanoideae</taxon>
        <taxon>Solaneae</taxon>
        <taxon>Solanum</taxon>
        <taxon>Solanum subgen. Lycopersicon</taxon>
    </lineage>
</organism>
<reference evidence="1" key="2">
    <citation type="submission" date="2019-01" db="UniProtKB">
        <authorList>
            <consortium name="EnsemblPlants"/>
        </authorList>
    </citation>
    <scope>IDENTIFICATION</scope>
    <source>
        <strain evidence="1">cv. Heinz 1706</strain>
    </source>
</reference>
<evidence type="ECO:0000313" key="1">
    <source>
        <dbReference type="EnsemblPlants" id="Solyc01g014397.1.1"/>
    </source>
</evidence>